<proteinExistence type="inferred from homology"/>
<dbReference type="InterPro" id="IPR019758">
    <property type="entry name" value="Pept_S26A_signal_pept_1_CS"/>
</dbReference>
<feature type="transmembrane region" description="Helical" evidence="7">
    <location>
        <begin position="21"/>
        <end position="41"/>
    </location>
</feature>
<feature type="active site" evidence="6">
    <location>
        <position position="93"/>
    </location>
</feature>
<feature type="active site" evidence="6">
    <location>
        <position position="50"/>
    </location>
</feature>
<keyword evidence="7" id="KW-1133">Transmembrane helix</keyword>
<keyword evidence="10" id="KW-1185">Reference proteome</keyword>
<dbReference type="Proteomes" id="UP000460412">
    <property type="component" value="Unassembled WGS sequence"/>
</dbReference>
<dbReference type="AlphaFoldDB" id="A0A7X3MH68"/>
<dbReference type="GO" id="GO:0009003">
    <property type="term" value="F:signal peptidase activity"/>
    <property type="evidence" value="ECO:0007669"/>
    <property type="project" value="UniProtKB-EC"/>
</dbReference>
<dbReference type="PANTHER" id="PTHR43390">
    <property type="entry name" value="SIGNAL PEPTIDASE I"/>
    <property type="match status" value="1"/>
</dbReference>
<gene>
    <name evidence="9" type="primary">lepB</name>
    <name evidence="9" type="ORF">GN277_13440</name>
</gene>
<evidence type="ECO:0000313" key="10">
    <source>
        <dbReference type="Proteomes" id="UP000460412"/>
    </source>
</evidence>
<dbReference type="PRINTS" id="PR00727">
    <property type="entry name" value="LEADERPTASE"/>
</dbReference>
<evidence type="ECO:0000256" key="2">
    <source>
        <dbReference type="ARBA" id="ARBA00004401"/>
    </source>
</evidence>
<dbReference type="NCBIfam" id="TIGR02227">
    <property type="entry name" value="sigpep_I_bact"/>
    <property type="match status" value="1"/>
</dbReference>
<evidence type="ECO:0000256" key="4">
    <source>
        <dbReference type="ARBA" id="ARBA00013208"/>
    </source>
</evidence>
<dbReference type="EMBL" id="WUQX01000001">
    <property type="protein sequence ID" value="MXP76358.1"/>
    <property type="molecule type" value="Genomic_DNA"/>
</dbReference>
<comment type="similarity">
    <text evidence="3 7">Belongs to the peptidase S26 family.</text>
</comment>
<dbReference type="CDD" id="cd06530">
    <property type="entry name" value="S26_SPase_I"/>
    <property type="match status" value="1"/>
</dbReference>
<name>A0A7X3MH68_9FIRM</name>
<comment type="caution">
    <text evidence="9">The sequence shown here is derived from an EMBL/GenBank/DDBJ whole genome shotgun (WGS) entry which is preliminary data.</text>
</comment>
<dbReference type="InterPro" id="IPR036286">
    <property type="entry name" value="LexA/Signal_pep-like_sf"/>
</dbReference>
<evidence type="ECO:0000256" key="6">
    <source>
        <dbReference type="PIRSR" id="PIRSR600223-1"/>
    </source>
</evidence>
<dbReference type="Pfam" id="PF10502">
    <property type="entry name" value="Peptidase_S26"/>
    <property type="match status" value="1"/>
</dbReference>
<dbReference type="SUPFAM" id="SSF51306">
    <property type="entry name" value="LexA/Signal peptidase"/>
    <property type="match status" value="1"/>
</dbReference>
<dbReference type="GO" id="GO:0006465">
    <property type="term" value="P:signal peptide processing"/>
    <property type="evidence" value="ECO:0007669"/>
    <property type="project" value="InterPro"/>
</dbReference>
<comment type="catalytic activity">
    <reaction evidence="1 7">
        <text>Cleavage of hydrophobic, N-terminal signal or leader sequences from secreted and periplasmic proteins.</text>
        <dbReference type="EC" id="3.4.21.89"/>
    </reaction>
</comment>
<keyword evidence="7" id="KW-0645">Protease</keyword>
<dbReference type="InterPro" id="IPR019533">
    <property type="entry name" value="Peptidase_S26"/>
</dbReference>
<keyword evidence="7" id="KW-0812">Transmembrane</keyword>
<keyword evidence="7" id="KW-0472">Membrane</keyword>
<dbReference type="PROSITE" id="PS00761">
    <property type="entry name" value="SPASE_I_3"/>
    <property type="match status" value="1"/>
</dbReference>
<dbReference type="RefSeq" id="WP_159756763.1">
    <property type="nucleotide sequence ID" value="NZ_WUQX01000001.1"/>
</dbReference>
<dbReference type="GO" id="GO:0004252">
    <property type="term" value="F:serine-type endopeptidase activity"/>
    <property type="evidence" value="ECO:0007669"/>
    <property type="project" value="InterPro"/>
</dbReference>
<comment type="subcellular location">
    <subcellularLocation>
        <location evidence="2">Cell membrane</location>
        <topology evidence="2">Single-pass type II membrane protein</topology>
    </subcellularLocation>
    <subcellularLocation>
        <location evidence="7">Membrane</location>
        <topology evidence="7">Single-pass type II membrane protein</topology>
    </subcellularLocation>
</comment>
<evidence type="ECO:0000313" key="9">
    <source>
        <dbReference type="EMBL" id="MXP76358.1"/>
    </source>
</evidence>
<sequence length="184" mass="21077">MNQSTENLDIKNNKVKRIVKECFDLIVIPVLLALFCSKVLIVNATIPSGSMEDTILPGDRIIGARLAYLFQEPKREDIIIFRFPDDESQVFIKRVIGLSGETIQIVDGRVYIDGSDTPLEEVYLKEAPKGSFGPYKVPEDSYFVMGDNRNHSHDSRYWENQFVEKDHILAKAVFQYYPRLGMVD</sequence>
<evidence type="ECO:0000256" key="3">
    <source>
        <dbReference type="ARBA" id="ARBA00009370"/>
    </source>
</evidence>
<accession>A0A7X3MH68</accession>
<protein>
    <recommendedName>
        <fullName evidence="4 7">Signal peptidase I</fullName>
        <ecNumber evidence="4 7">3.4.21.89</ecNumber>
    </recommendedName>
</protein>
<dbReference type="GO" id="GO:0005886">
    <property type="term" value="C:plasma membrane"/>
    <property type="evidence" value="ECO:0007669"/>
    <property type="project" value="UniProtKB-SubCell"/>
</dbReference>
<reference evidence="9 10" key="1">
    <citation type="submission" date="2019-12" db="EMBL/GenBank/DDBJ databases">
        <title>Sporaefaciens musculi gen. nov., sp. nov., a novel bacterium isolated from the caecum of an obese mouse.</title>
        <authorList>
            <person name="Rasmussen T.S."/>
            <person name="Streidl T."/>
            <person name="Hitch T.C.A."/>
            <person name="Wortmann E."/>
            <person name="Deptula P."/>
            <person name="Hansen M."/>
            <person name="Nielsen D.S."/>
            <person name="Clavel T."/>
            <person name="Vogensen F.K."/>
        </authorList>
    </citation>
    <scope>NUCLEOTIDE SEQUENCE [LARGE SCALE GENOMIC DNA]</scope>
    <source>
        <strain evidence="9 10">WCA-9-b2</strain>
    </source>
</reference>
<organism evidence="9 10">
    <name type="scientific">Sporofaciens musculi</name>
    <dbReference type="NCBI Taxonomy" id="2681861"/>
    <lineage>
        <taxon>Bacteria</taxon>
        <taxon>Bacillati</taxon>
        <taxon>Bacillota</taxon>
        <taxon>Clostridia</taxon>
        <taxon>Lachnospirales</taxon>
        <taxon>Lachnospiraceae</taxon>
        <taxon>Sporofaciens</taxon>
    </lineage>
</organism>
<feature type="domain" description="Peptidase S26" evidence="8">
    <location>
        <begin position="21"/>
        <end position="177"/>
    </location>
</feature>
<evidence type="ECO:0000259" key="8">
    <source>
        <dbReference type="Pfam" id="PF10502"/>
    </source>
</evidence>
<evidence type="ECO:0000256" key="1">
    <source>
        <dbReference type="ARBA" id="ARBA00000677"/>
    </source>
</evidence>
<keyword evidence="5 7" id="KW-0378">Hydrolase</keyword>
<dbReference type="InterPro" id="IPR000223">
    <property type="entry name" value="Pept_S26A_signal_pept_1"/>
</dbReference>
<dbReference type="EC" id="3.4.21.89" evidence="4 7"/>
<dbReference type="Gene3D" id="2.10.109.10">
    <property type="entry name" value="Umud Fragment, subunit A"/>
    <property type="match status" value="1"/>
</dbReference>
<dbReference type="PANTHER" id="PTHR43390:SF1">
    <property type="entry name" value="CHLOROPLAST PROCESSING PEPTIDASE"/>
    <property type="match status" value="1"/>
</dbReference>
<evidence type="ECO:0000256" key="7">
    <source>
        <dbReference type="RuleBase" id="RU362042"/>
    </source>
</evidence>
<evidence type="ECO:0000256" key="5">
    <source>
        <dbReference type="ARBA" id="ARBA00022801"/>
    </source>
</evidence>